<protein>
    <recommendedName>
        <fullName evidence="2">Pre-mRNA splicing Prp18-interacting factor</fullName>
    </recommendedName>
</protein>
<evidence type="ECO:0008006" key="2">
    <source>
        <dbReference type="Google" id="ProtNLM"/>
    </source>
</evidence>
<sequence>MSYKRGIRRVVPMNYNPKGEDYCCSNQSLVDKIICDLNKAPDLPHLHTFLSNQRHCFHCKDVLGDDEFCQRCTCTRCGSGLSKGLCLICENSLNDSPSISKNSSQSPPRINHNCCYKCGDLLEGIFCRQCTCKLCGNGAHYGYNCSPKVLILPNPEPFNNQTIKELLPTVLSFNSKSDLIHDYPNVFEPPLQLPFISYEFYGNDARYGHYCTPQVPFVYPEPCYNQDVNFLPEFQEFHDFQQHLCCENGRVTHEAYKCQPKNQGYYHEQNSCYDSNSFGFDQFQPQQYTVNHPIFNAENELFDSQNKLMEQLTSTCDMIPACYNDFDDDYAFAITPNKPDYSLSMGDEHLNTGLATELDKSIKSSVENLVLILSESKGESECDSFSDEDVPEKIFLNPMFDEEIIPMKIDQHPHNAEFDLIESLRIHDSSLIILSKIDSLLDEFADELALLKSIPSGIDETDCDFEEEICLIEKLLYDNSSPRPPKEFVFENSDAEIKSFSPSPIPVKDSDSLMEEIDLSFTPDYLVSPCIEDDGYDSERDILILKDFPSNDTLSIPEIESSYFDIPLFSRPPAKPPD</sequence>
<name>A0A699JQ90_TANCI</name>
<evidence type="ECO:0000313" key="1">
    <source>
        <dbReference type="EMBL" id="GFA51778.1"/>
    </source>
</evidence>
<reference evidence="1" key="1">
    <citation type="journal article" date="2019" name="Sci. Rep.">
        <title>Draft genome of Tanacetum cinerariifolium, the natural source of mosquito coil.</title>
        <authorList>
            <person name="Yamashiro T."/>
            <person name="Shiraishi A."/>
            <person name="Satake H."/>
            <person name="Nakayama K."/>
        </authorList>
    </citation>
    <scope>NUCLEOTIDE SEQUENCE</scope>
</reference>
<gene>
    <name evidence="1" type="ORF">Tci_623750</name>
</gene>
<dbReference type="AlphaFoldDB" id="A0A699JQ90"/>
<comment type="caution">
    <text evidence="1">The sequence shown here is derived from an EMBL/GenBank/DDBJ whole genome shotgun (WGS) entry which is preliminary data.</text>
</comment>
<dbReference type="EMBL" id="BKCJ010438015">
    <property type="protein sequence ID" value="GFA51778.1"/>
    <property type="molecule type" value="Genomic_DNA"/>
</dbReference>
<organism evidence="1">
    <name type="scientific">Tanacetum cinerariifolium</name>
    <name type="common">Dalmatian daisy</name>
    <name type="synonym">Chrysanthemum cinerariifolium</name>
    <dbReference type="NCBI Taxonomy" id="118510"/>
    <lineage>
        <taxon>Eukaryota</taxon>
        <taxon>Viridiplantae</taxon>
        <taxon>Streptophyta</taxon>
        <taxon>Embryophyta</taxon>
        <taxon>Tracheophyta</taxon>
        <taxon>Spermatophyta</taxon>
        <taxon>Magnoliopsida</taxon>
        <taxon>eudicotyledons</taxon>
        <taxon>Gunneridae</taxon>
        <taxon>Pentapetalae</taxon>
        <taxon>asterids</taxon>
        <taxon>campanulids</taxon>
        <taxon>Asterales</taxon>
        <taxon>Asteraceae</taxon>
        <taxon>Asteroideae</taxon>
        <taxon>Anthemideae</taxon>
        <taxon>Anthemidinae</taxon>
        <taxon>Tanacetum</taxon>
    </lineage>
</organism>
<feature type="non-terminal residue" evidence="1">
    <location>
        <position position="578"/>
    </location>
</feature>
<proteinExistence type="predicted"/>
<accession>A0A699JQ90</accession>